<comment type="caution">
    <text evidence="2">The sequence shown here is derived from an EMBL/GenBank/DDBJ whole genome shotgun (WGS) entry which is preliminary data.</text>
</comment>
<reference evidence="2 3" key="1">
    <citation type="submission" date="2017-02" db="EMBL/GenBank/DDBJ databases">
        <title>Genome sequence of the nitrite-oxidizing bacterium Nitrobacter vulgaris strain Ab1.</title>
        <authorList>
            <person name="Mellbye B.L."/>
            <person name="Davis E.W."/>
            <person name="Spieck E."/>
            <person name="Chang J.H."/>
            <person name="Bottomley P.J."/>
            <person name="Sayavedra-Soto L.A."/>
        </authorList>
    </citation>
    <scope>NUCLEOTIDE SEQUENCE [LARGE SCALE GENOMIC DNA]</scope>
    <source>
        <strain evidence="2 3">Ab1</strain>
    </source>
</reference>
<protein>
    <submittedName>
        <fullName evidence="2">Uncharacterized protein</fullName>
    </submittedName>
</protein>
<keyword evidence="3" id="KW-1185">Reference proteome</keyword>
<name>A0A1V4HUF2_NITVU</name>
<gene>
    <name evidence="2" type="ORF">B2M20_17065</name>
</gene>
<feature type="signal peptide" evidence="1">
    <location>
        <begin position="1"/>
        <end position="32"/>
    </location>
</feature>
<sequence>MKQRTLVFGSRWVFGSTCLVAFLTAWTAPGHAQPTVVGPTSSPPFTATLSNNIPLAIGMDEITAAYALGGSLNYIEGPPGDEVFLALRNFSASGFFNQKHRLYLQFRRGRLVGWKGDWGHNWMWR</sequence>
<feature type="chain" id="PRO_5012957351" evidence="1">
    <location>
        <begin position="33"/>
        <end position="125"/>
    </location>
</feature>
<evidence type="ECO:0000313" key="3">
    <source>
        <dbReference type="Proteomes" id="UP000189940"/>
    </source>
</evidence>
<dbReference type="EMBL" id="MWPQ01000058">
    <property type="protein sequence ID" value="OPH81621.1"/>
    <property type="molecule type" value="Genomic_DNA"/>
</dbReference>
<dbReference type="AlphaFoldDB" id="A0A1V4HUF2"/>
<accession>A0A1V4HUF2</accession>
<organism evidence="2 3">
    <name type="scientific">Nitrobacter vulgaris</name>
    <dbReference type="NCBI Taxonomy" id="29421"/>
    <lineage>
        <taxon>Bacteria</taxon>
        <taxon>Pseudomonadati</taxon>
        <taxon>Pseudomonadota</taxon>
        <taxon>Alphaproteobacteria</taxon>
        <taxon>Hyphomicrobiales</taxon>
        <taxon>Nitrobacteraceae</taxon>
        <taxon>Nitrobacter</taxon>
    </lineage>
</organism>
<dbReference type="Proteomes" id="UP000189940">
    <property type="component" value="Unassembled WGS sequence"/>
</dbReference>
<proteinExistence type="predicted"/>
<evidence type="ECO:0000313" key="2">
    <source>
        <dbReference type="EMBL" id="OPH81621.1"/>
    </source>
</evidence>
<keyword evidence="1" id="KW-0732">Signal</keyword>
<evidence type="ECO:0000256" key="1">
    <source>
        <dbReference type="SAM" id="SignalP"/>
    </source>
</evidence>